<feature type="compositionally biased region" description="Basic residues" evidence="14">
    <location>
        <begin position="846"/>
        <end position="866"/>
    </location>
</feature>
<evidence type="ECO:0000256" key="6">
    <source>
        <dbReference type="ARBA" id="ARBA00022889"/>
    </source>
</evidence>
<evidence type="ECO:0000256" key="3">
    <source>
        <dbReference type="ARBA" id="ARBA00022692"/>
    </source>
</evidence>
<feature type="repeat" description="FG-GAP" evidence="12">
    <location>
        <begin position="418"/>
        <end position="479"/>
    </location>
</feature>
<keyword evidence="9 13" id="KW-0472">Membrane</keyword>
<reference evidence="17" key="1">
    <citation type="submission" date="2023-03" db="EMBL/GenBank/DDBJ databases">
        <authorList>
            <person name="Steffen K."/>
            <person name="Cardenas P."/>
        </authorList>
    </citation>
    <scope>NUCLEOTIDE SEQUENCE</scope>
</reference>
<dbReference type="GO" id="GO:0009897">
    <property type="term" value="C:external side of plasma membrane"/>
    <property type="evidence" value="ECO:0007669"/>
    <property type="project" value="TreeGrafter"/>
</dbReference>
<evidence type="ECO:0000256" key="13">
    <source>
        <dbReference type="RuleBase" id="RU003762"/>
    </source>
</evidence>
<proteinExistence type="inferred from homology"/>
<dbReference type="GO" id="GO:0033627">
    <property type="term" value="P:cell adhesion mediated by integrin"/>
    <property type="evidence" value="ECO:0007669"/>
    <property type="project" value="TreeGrafter"/>
</dbReference>
<dbReference type="SUPFAM" id="SSF69318">
    <property type="entry name" value="Integrin alpha N-terminal domain"/>
    <property type="match status" value="1"/>
</dbReference>
<evidence type="ECO:0000256" key="14">
    <source>
        <dbReference type="SAM" id="MobiDB-lite"/>
    </source>
</evidence>
<keyword evidence="4 13" id="KW-0732">Signal</keyword>
<sequence length="980" mass="106942">MARTLLLLAACLAAAQCIKNIDLQQPIVRLAPDELNDEGYFGYSLVLHQKVDSTGFSASLDNTYLIVGAPNGTHSNSEVRNTGFVYECRITGNGKCTRITHLSDDSANTQLENKEGQFMGGALASNGDRFMACAHRYVNYNPSNRNTRSVYGRCYYADRSLDDFTEFQPCSGVGRRTTQSLGVCQAGMSAVVAETSDGIDHLVVGAPGSYLWRGIVIRSTPGQFGSTRLQPYDPPVTTPLVGRDTASPRATSVPLLLKVIMHDLATSVPRLNSYFGAVHIIRNDNTLQMISQNLGGDQMGEYYGFSLAALNLAGTDLDELIVSAPMYRDRNIGPETGRVYVYRNIGGTLSLVTRIVGVTAYSRFGHAMVALGDISGDGFDDVAISAPFGEGRGTVYIYHSSASQLLTPTPQQVITPSTLNLFSNVMSRFLSFGTSLASFDVDGNGFNDLAIGSYKDQTAVVLRTRPLARITTTLVATPGIVDIMSGQTASYDGAEFPYFEVRYTVFNGQGAITLDIALVSERARREQGLQQRLFFEDTSDNSRRDPVITRQGVMLESGESDELTIRVFVMNDTLDFFTGFTLDLEITTRDFVRPENDGDENPTNLDAFPVVSISGPSSLQNNGNNAFLAQLVFNVPIQLLQFSGVSEDFITCNQGDGNGQFTPYICDIGNPFGMDVTRGTEFRFIPADSLTGEEGNIGISFNATSLNEAGELADNTVVITLQVNTVADIFVDEGIAFPDQVNHASERPSGVIDNVTALGPEFTTTFTIGNNGPSIIPDARLIIYWPLNVKDSQNYFLYPTGWRTIQSTSVSVSCENTHFNPAGFEIATSEDNEGTPGGIPGSSDGRRRRRSVGGMKPRRRRGRNTRMPRQDMEIVPISAERTVLRSGNRVQVEISAVIDERHLGAEFRSIPGMVVIRTESPRQGDESVPWYAIAVPIAVGVILLIVAVVVLYFCGFFRRKNKQEIEDQARENLAEENTAM</sequence>
<comment type="subcellular location">
    <subcellularLocation>
        <location evidence="1 13">Membrane</location>
        <topology evidence="1 13">Single-pass type I membrane protein</topology>
    </subcellularLocation>
</comment>
<name>A0AA35W687_GEOBA</name>
<dbReference type="InterPro" id="IPR013519">
    <property type="entry name" value="Int_alpha_beta-p"/>
</dbReference>
<dbReference type="Gene3D" id="1.20.5.930">
    <property type="entry name" value="Bicelle-embedded integrin alpha(iib) transmembrane segment"/>
    <property type="match status" value="1"/>
</dbReference>
<dbReference type="SMART" id="SM00191">
    <property type="entry name" value="Int_alpha"/>
    <property type="match status" value="4"/>
</dbReference>
<evidence type="ECO:0000259" key="16">
    <source>
        <dbReference type="Pfam" id="PF20806"/>
    </source>
</evidence>
<dbReference type="InterPro" id="IPR048286">
    <property type="entry name" value="Integrin_alpha_Ig-like_3"/>
</dbReference>
<dbReference type="GO" id="GO:0008305">
    <property type="term" value="C:integrin complex"/>
    <property type="evidence" value="ECO:0007669"/>
    <property type="project" value="InterPro"/>
</dbReference>
<keyword evidence="10 13" id="KW-0675">Receptor</keyword>
<dbReference type="Gene3D" id="2.60.40.1510">
    <property type="entry name" value="ntegrin, alpha v. Chain A, domain 3"/>
    <property type="match status" value="1"/>
</dbReference>
<evidence type="ECO:0000256" key="10">
    <source>
        <dbReference type="ARBA" id="ARBA00023170"/>
    </source>
</evidence>
<dbReference type="InterPro" id="IPR048285">
    <property type="entry name" value="Integrin_alpha_Ig-like_2"/>
</dbReference>
<feature type="transmembrane region" description="Helical" evidence="13">
    <location>
        <begin position="930"/>
        <end position="954"/>
    </location>
</feature>
<keyword evidence="11" id="KW-0325">Glycoprotein</keyword>
<dbReference type="InterPro" id="IPR013517">
    <property type="entry name" value="FG-GAP"/>
</dbReference>
<dbReference type="Pfam" id="PF20806">
    <property type="entry name" value="Integrin_A_Ig_3"/>
    <property type="match status" value="1"/>
</dbReference>
<evidence type="ECO:0000256" key="2">
    <source>
        <dbReference type="ARBA" id="ARBA00008054"/>
    </source>
</evidence>
<keyword evidence="5" id="KW-0677">Repeat</keyword>
<dbReference type="InterPro" id="IPR032695">
    <property type="entry name" value="Integrin_dom_sf"/>
</dbReference>
<dbReference type="Pfam" id="PF01839">
    <property type="entry name" value="FG-GAP"/>
    <property type="match status" value="1"/>
</dbReference>
<keyword evidence="6 13" id="KW-0130">Cell adhesion</keyword>
<feature type="domain" description="Integrin alpha third immunoglobulin-like" evidence="16">
    <location>
        <begin position="734"/>
        <end position="860"/>
    </location>
</feature>
<keyword evidence="7 13" id="KW-1133">Transmembrane helix</keyword>
<dbReference type="InterPro" id="IPR000413">
    <property type="entry name" value="Integrin_alpha"/>
</dbReference>
<evidence type="ECO:0000256" key="7">
    <source>
        <dbReference type="ARBA" id="ARBA00022989"/>
    </source>
</evidence>
<feature type="chain" id="PRO_5041481544" evidence="13">
    <location>
        <begin position="18"/>
        <end position="980"/>
    </location>
</feature>
<keyword evidence="3 13" id="KW-0812">Transmembrane</keyword>
<dbReference type="GO" id="GO:0007229">
    <property type="term" value="P:integrin-mediated signaling pathway"/>
    <property type="evidence" value="ECO:0007669"/>
    <property type="project" value="UniProtKB-KW"/>
</dbReference>
<evidence type="ECO:0000313" key="17">
    <source>
        <dbReference type="EMBL" id="CAI8001605.1"/>
    </source>
</evidence>
<dbReference type="EMBL" id="CASHTH010000445">
    <property type="protein sequence ID" value="CAI8001605.1"/>
    <property type="molecule type" value="Genomic_DNA"/>
</dbReference>
<dbReference type="PANTHER" id="PTHR23220:SF122">
    <property type="entry name" value="INTEGRIN ALPHA-PS1"/>
    <property type="match status" value="1"/>
</dbReference>
<dbReference type="GO" id="GO:0007160">
    <property type="term" value="P:cell-matrix adhesion"/>
    <property type="evidence" value="ECO:0007669"/>
    <property type="project" value="TreeGrafter"/>
</dbReference>
<evidence type="ECO:0000256" key="9">
    <source>
        <dbReference type="ARBA" id="ARBA00023136"/>
    </source>
</evidence>
<dbReference type="GO" id="GO:0005178">
    <property type="term" value="F:integrin binding"/>
    <property type="evidence" value="ECO:0007669"/>
    <property type="project" value="TreeGrafter"/>
</dbReference>
<dbReference type="PANTHER" id="PTHR23220">
    <property type="entry name" value="INTEGRIN ALPHA"/>
    <property type="match status" value="1"/>
</dbReference>
<feature type="signal peptide" evidence="13">
    <location>
        <begin position="1"/>
        <end position="17"/>
    </location>
</feature>
<dbReference type="GO" id="GO:0098609">
    <property type="term" value="P:cell-cell adhesion"/>
    <property type="evidence" value="ECO:0007669"/>
    <property type="project" value="TreeGrafter"/>
</dbReference>
<dbReference type="Pfam" id="PF20805">
    <property type="entry name" value="Integrin_A_Ig_2"/>
    <property type="match status" value="1"/>
</dbReference>
<feature type="repeat" description="FG-GAP" evidence="12">
    <location>
        <begin position="350"/>
        <end position="407"/>
    </location>
</feature>
<feature type="repeat" description="FG-GAP" evidence="12">
    <location>
        <begin position="27"/>
        <end position="97"/>
    </location>
</feature>
<evidence type="ECO:0000256" key="11">
    <source>
        <dbReference type="ARBA" id="ARBA00023180"/>
    </source>
</evidence>
<feature type="domain" description="Integrin alpha second immunoglobulin-like" evidence="15">
    <location>
        <begin position="619"/>
        <end position="723"/>
    </location>
</feature>
<evidence type="ECO:0000256" key="1">
    <source>
        <dbReference type="ARBA" id="ARBA00004479"/>
    </source>
</evidence>
<feature type="repeat" description="FG-GAP" evidence="12">
    <location>
        <begin position="288"/>
        <end position="349"/>
    </location>
</feature>
<dbReference type="Proteomes" id="UP001174909">
    <property type="component" value="Unassembled WGS sequence"/>
</dbReference>
<feature type="region of interest" description="Disordered" evidence="14">
    <location>
        <begin position="826"/>
        <end position="867"/>
    </location>
</feature>
<gene>
    <name evidence="17" type="ORF">GBAR_LOCUS3219</name>
</gene>
<keyword evidence="8 13" id="KW-0401">Integrin</keyword>
<evidence type="ECO:0000256" key="8">
    <source>
        <dbReference type="ARBA" id="ARBA00023037"/>
    </source>
</evidence>
<dbReference type="SUPFAM" id="SSF69179">
    <property type="entry name" value="Integrin domains"/>
    <property type="match status" value="2"/>
</dbReference>
<evidence type="ECO:0000259" key="15">
    <source>
        <dbReference type="Pfam" id="PF20805"/>
    </source>
</evidence>
<protein>
    <submittedName>
        <fullName evidence="17">Integrin alpha-V</fullName>
    </submittedName>
</protein>
<accession>A0AA35W687</accession>
<dbReference type="Gene3D" id="2.60.40.1530">
    <property type="entry name" value="ntegrin, alpha v. Chain A, domain 4"/>
    <property type="match status" value="1"/>
</dbReference>
<dbReference type="AlphaFoldDB" id="A0AA35W687"/>
<evidence type="ECO:0000313" key="18">
    <source>
        <dbReference type="Proteomes" id="UP001174909"/>
    </source>
</evidence>
<keyword evidence="18" id="KW-1185">Reference proteome</keyword>
<evidence type="ECO:0000256" key="4">
    <source>
        <dbReference type="ARBA" id="ARBA00022729"/>
    </source>
</evidence>
<evidence type="ECO:0000256" key="12">
    <source>
        <dbReference type="PROSITE-ProRule" id="PRU00803"/>
    </source>
</evidence>
<evidence type="ECO:0000256" key="5">
    <source>
        <dbReference type="ARBA" id="ARBA00022737"/>
    </source>
</evidence>
<dbReference type="Gene3D" id="2.130.10.130">
    <property type="entry name" value="Integrin alpha, N-terminal"/>
    <property type="match status" value="1"/>
</dbReference>
<dbReference type="InterPro" id="IPR028994">
    <property type="entry name" value="Integrin_alpha_N"/>
</dbReference>
<organism evidence="17 18">
    <name type="scientific">Geodia barretti</name>
    <name type="common">Barrett's horny sponge</name>
    <dbReference type="NCBI Taxonomy" id="519541"/>
    <lineage>
        <taxon>Eukaryota</taxon>
        <taxon>Metazoa</taxon>
        <taxon>Porifera</taxon>
        <taxon>Demospongiae</taxon>
        <taxon>Heteroscleromorpha</taxon>
        <taxon>Tetractinellida</taxon>
        <taxon>Astrophorina</taxon>
        <taxon>Geodiidae</taxon>
        <taxon>Geodia</taxon>
    </lineage>
</organism>
<comment type="caution">
    <text evidence="17">The sequence shown here is derived from an EMBL/GenBank/DDBJ whole genome shotgun (WGS) entry which is preliminary data.</text>
</comment>
<comment type="similarity">
    <text evidence="2 13">Belongs to the integrin alpha chain family.</text>
</comment>
<dbReference type="PROSITE" id="PS51470">
    <property type="entry name" value="FG_GAP"/>
    <property type="match status" value="5"/>
</dbReference>
<dbReference type="PRINTS" id="PR01185">
    <property type="entry name" value="INTEGRINA"/>
</dbReference>
<feature type="repeat" description="FG-GAP" evidence="12">
    <location>
        <begin position="172"/>
        <end position="228"/>
    </location>
</feature>